<evidence type="ECO:0000313" key="2">
    <source>
        <dbReference type="Proteomes" id="UP000189733"/>
    </source>
</evidence>
<dbReference type="STRING" id="1121442.SAMN02745702_00326"/>
<dbReference type="EMBL" id="FUYA01000001">
    <property type="protein sequence ID" value="SKA64408.1"/>
    <property type="molecule type" value="Genomic_DNA"/>
</dbReference>
<name>A0A1T4VHQ0_9BACT</name>
<sequence length="182" mass="20581">MPSKLSFSRSHIIKMICSAGALLLFFLVFNLPAAHEVRRLKQELAKTAFAQKEQRAFFPLYVQCKQILDSPTSVLPLPKASRLDFDSIPGLTPRISALAQDYQLQPQRVQCEPATLGLRKGTILLDLDLKGQLQDFWDFFLEIGALPYVESIQSLHITQQPGNTSLFQVRAWVNVKQVRQEG</sequence>
<evidence type="ECO:0000313" key="1">
    <source>
        <dbReference type="EMBL" id="SKA64408.1"/>
    </source>
</evidence>
<dbReference type="AlphaFoldDB" id="A0A1T4VHQ0"/>
<keyword evidence="2" id="KW-1185">Reference proteome</keyword>
<reference evidence="1 2" key="1">
    <citation type="submission" date="2017-02" db="EMBL/GenBank/DDBJ databases">
        <authorList>
            <person name="Peterson S.W."/>
        </authorList>
    </citation>
    <scope>NUCLEOTIDE SEQUENCE [LARGE SCALE GENOMIC DNA]</scope>
    <source>
        <strain evidence="1 2">DSM 18034</strain>
    </source>
</reference>
<proteinExistence type="predicted"/>
<protein>
    <submittedName>
        <fullName evidence="1">Uncharacterized protein</fullName>
    </submittedName>
</protein>
<dbReference type="RefSeq" id="WP_078683644.1">
    <property type="nucleotide sequence ID" value="NZ_FUYA01000001.1"/>
</dbReference>
<organism evidence="1 2">
    <name type="scientific">Desulfobaculum bizertense DSM 18034</name>
    <dbReference type="NCBI Taxonomy" id="1121442"/>
    <lineage>
        <taxon>Bacteria</taxon>
        <taxon>Pseudomonadati</taxon>
        <taxon>Thermodesulfobacteriota</taxon>
        <taxon>Desulfovibrionia</taxon>
        <taxon>Desulfovibrionales</taxon>
        <taxon>Desulfovibrionaceae</taxon>
        <taxon>Desulfobaculum</taxon>
    </lineage>
</organism>
<dbReference type="Proteomes" id="UP000189733">
    <property type="component" value="Unassembled WGS sequence"/>
</dbReference>
<accession>A0A1T4VHQ0</accession>
<gene>
    <name evidence="1" type="ORF">SAMN02745702_00326</name>
</gene>